<dbReference type="EMBL" id="UOGB01000204">
    <property type="protein sequence ID" value="VAX21420.1"/>
    <property type="molecule type" value="Genomic_DNA"/>
</dbReference>
<name>A0A3B1CFI2_9ZZZZ</name>
<gene>
    <name evidence="1" type="ORF">MNBD_NITROSPINAE03-614</name>
</gene>
<organism evidence="1">
    <name type="scientific">hydrothermal vent metagenome</name>
    <dbReference type="NCBI Taxonomy" id="652676"/>
    <lineage>
        <taxon>unclassified sequences</taxon>
        <taxon>metagenomes</taxon>
        <taxon>ecological metagenomes</taxon>
    </lineage>
</organism>
<reference evidence="1" key="1">
    <citation type="submission" date="2018-06" db="EMBL/GenBank/DDBJ databases">
        <authorList>
            <person name="Zhirakovskaya E."/>
        </authorList>
    </citation>
    <scope>NUCLEOTIDE SEQUENCE</scope>
</reference>
<evidence type="ECO:0000313" key="1">
    <source>
        <dbReference type="EMBL" id="VAX21420.1"/>
    </source>
</evidence>
<dbReference type="AlphaFoldDB" id="A0A3B1CFI2"/>
<feature type="non-terminal residue" evidence="1">
    <location>
        <position position="135"/>
    </location>
</feature>
<protein>
    <recommendedName>
        <fullName evidence="2">Lipoprotein</fullName>
    </recommendedName>
</protein>
<proteinExistence type="predicted"/>
<sequence>MNRVREFKVVKAVFLLVFVLIVSGCKAKEETYKVQTLRSMDGKTSITFISPEKVEWVEGGAPKISAEYENEGKNMLRVEIKQKGKEKTMLFSITPEGLKDKQGNTLYSEFAMAKKKEEMGRAEKEEERLQSGEFK</sequence>
<evidence type="ECO:0008006" key="2">
    <source>
        <dbReference type="Google" id="ProtNLM"/>
    </source>
</evidence>
<dbReference type="PROSITE" id="PS51257">
    <property type="entry name" value="PROKAR_LIPOPROTEIN"/>
    <property type="match status" value="1"/>
</dbReference>
<accession>A0A3B1CFI2</accession>